<gene>
    <name evidence="2" type="ORF">QF025_006863</name>
</gene>
<name>A0ABD5CS10_9BURK</name>
<reference evidence="2 3" key="1">
    <citation type="submission" date="2023-08" db="EMBL/GenBank/DDBJ databases">
        <title>Genome sequencing of plant associated microbes to promote plant fitness in Sorghum bicolor and Oryza sativa.</title>
        <authorList>
            <person name="Coleman-Derr D."/>
        </authorList>
    </citation>
    <scope>NUCLEOTIDE SEQUENCE [LARGE SCALE GENOMIC DNA]</scope>
    <source>
        <strain evidence="2 3">SLBN-33</strain>
    </source>
</reference>
<evidence type="ECO:0000313" key="2">
    <source>
        <dbReference type="EMBL" id="MDR6208062.1"/>
    </source>
</evidence>
<protein>
    <submittedName>
        <fullName evidence="2">Uncharacterized protein</fullName>
    </submittedName>
</protein>
<evidence type="ECO:0000313" key="3">
    <source>
        <dbReference type="Proteomes" id="UP001245184"/>
    </source>
</evidence>
<evidence type="ECO:0000256" key="1">
    <source>
        <dbReference type="SAM" id="MobiDB-lite"/>
    </source>
</evidence>
<organism evidence="2 3">
    <name type="scientific">Paraburkholderia graminis</name>
    <dbReference type="NCBI Taxonomy" id="60548"/>
    <lineage>
        <taxon>Bacteria</taxon>
        <taxon>Pseudomonadati</taxon>
        <taxon>Pseudomonadota</taxon>
        <taxon>Betaproteobacteria</taxon>
        <taxon>Burkholderiales</taxon>
        <taxon>Burkholderiaceae</taxon>
        <taxon>Paraburkholderia</taxon>
    </lineage>
</organism>
<feature type="region of interest" description="Disordered" evidence="1">
    <location>
        <begin position="37"/>
        <end position="62"/>
    </location>
</feature>
<dbReference type="AlphaFoldDB" id="A0ABD5CS10"/>
<comment type="caution">
    <text evidence="2">The sequence shown here is derived from an EMBL/GenBank/DDBJ whole genome shotgun (WGS) entry which is preliminary data.</text>
</comment>
<dbReference type="EMBL" id="JAVIZN010000003">
    <property type="protein sequence ID" value="MDR6208062.1"/>
    <property type="molecule type" value="Genomic_DNA"/>
</dbReference>
<accession>A0ABD5CS10</accession>
<proteinExistence type="predicted"/>
<sequence>MKRNVVSSRGQLHAMAIANFPSFAMSTPECHSSVVPEGAAGASVSGTDAQRSWVGVSPAAAL</sequence>
<dbReference type="Proteomes" id="UP001245184">
    <property type="component" value="Unassembled WGS sequence"/>
</dbReference>